<evidence type="ECO:0000313" key="2">
    <source>
        <dbReference type="EMBL" id="KAJ9162064.1"/>
    </source>
</evidence>
<gene>
    <name evidence="2" type="ORF">NKR19_g1621</name>
</gene>
<accession>A0AA38W0N1</accession>
<evidence type="ECO:0008006" key="4">
    <source>
        <dbReference type="Google" id="ProtNLM"/>
    </source>
</evidence>
<protein>
    <recommendedName>
        <fullName evidence="4">C2H2-type domain-containing protein</fullName>
    </recommendedName>
</protein>
<feature type="region of interest" description="Disordered" evidence="1">
    <location>
        <begin position="250"/>
        <end position="313"/>
    </location>
</feature>
<feature type="compositionally biased region" description="Basic and acidic residues" evidence="1">
    <location>
        <begin position="12"/>
        <end position="25"/>
    </location>
</feature>
<keyword evidence="3" id="KW-1185">Reference proteome</keyword>
<feature type="compositionally biased region" description="Low complexity" evidence="1">
    <location>
        <begin position="26"/>
        <end position="40"/>
    </location>
</feature>
<name>A0AA38W0N1_9PEZI</name>
<feature type="compositionally biased region" description="Low complexity" evidence="1">
    <location>
        <begin position="250"/>
        <end position="264"/>
    </location>
</feature>
<sequence>MPSSTNKRARRSGSDRGRTSPDPRDSASAAGSTSSGDSASLSALQQMIVNYKESVLNMVLAELQSEAASDKTSLPCPFQRRNPRRYRHVKDPACKGSGFKDIADLRDHIKRAHSSKYGCHFCKERFQKRDNGVEDAAKEHKKKCKFFASGRVAEVSLHKPEVMTPEQDKLYFQLDFRRSKGYSSEDKQYSQYWDICKAIWPEYETREAFEQLDLRNKTGAIDVSRLSEIMNYAVDTVDLSQFVTASSRSASSQYASPSSRASYQNSPSRTSYEASPRSSFAASPSRAFQSDSPMRGGGDYDSDHQRQQPADEPQYSELHSLYAVPQPVRYAADSRSLRVDSAYGSNQTDDVQNCWQYGNEALGDQMLTDPDYADRDIQLTGISSRDIGIVSPGYQYSYGAGLEDDDLMMVAAANDDGNGFYGN</sequence>
<evidence type="ECO:0000313" key="3">
    <source>
        <dbReference type="Proteomes" id="UP001174691"/>
    </source>
</evidence>
<reference evidence="2" key="1">
    <citation type="submission" date="2022-07" db="EMBL/GenBank/DDBJ databases">
        <title>Fungi with potential for degradation of polypropylene.</title>
        <authorList>
            <person name="Gostincar C."/>
        </authorList>
    </citation>
    <scope>NUCLEOTIDE SEQUENCE</scope>
    <source>
        <strain evidence="2">EXF-13287</strain>
    </source>
</reference>
<dbReference type="Proteomes" id="UP001174691">
    <property type="component" value="Unassembled WGS sequence"/>
</dbReference>
<dbReference type="AlphaFoldDB" id="A0AA38W0N1"/>
<feature type="compositionally biased region" description="Low complexity" evidence="1">
    <location>
        <begin position="274"/>
        <end position="288"/>
    </location>
</feature>
<organism evidence="2 3">
    <name type="scientific">Coniochaeta hoffmannii</name>
    <dbReference type="NCBI Taxonomy" id="91930"/>
    <lineage>
        <taxon>Eukaryota</taxon>
        <taxon>Fungi</taxon>
        <taxon>Dikarya</taxon>
        <taxon>Ascomycota</taxon>
        <taxon>Pezizomycotina</taxon>
        <taxon>Sordariomycetes</taxon>
        <taxon>Sordariomycetidae</taxon>
        <taxon>Coniochaetales</taxon>
        <taxon>Coniochaetaceae</taxon>
        <taxon>Coniochaeta</taxon>
    </lineage>
</organism>
<proteinExistence type="predicted"/>
<dbReference type="PANTHER" id="PTHR38166">
    <property type="entry name" value="C2H2-TYPE DOMAIN-CONTAINING PROTEIN-RELATED"/>
    <property type="match status" value="1"/>
</dbReference>
<dbReference type="EMBL" id="JANBVN010000015">
    <property type="protein sequence ID" value="KAJ9162064.1"/>
    <property type="molecule type" value="Genomic_DNA"/>
</dbReference>
<comment type="caution">
    <text evidence="2">The sequence shown here is derived from an EMBL/GenBank/DDBJ whole genome shotgun (WGS) entry which is preliminary data.</text>
</comment>
<evidence type="ECO:0000256" key="1">
    <source>
        <dbReference type="SAM" id="MobiDB-lite"/>
    </source>
</evidence>
<dbReference type="PANTHER" id="PTHR38166:SF1">
    <property type="entry name" value="C2H2-TYPE DOMAIN-CONTAINING PROTEIN"/>
    <property type="match status" value="1"/>
</dbReference>
<feature type="region of interest" description="Disordered" evidence="1">
    <location>
        <begin position="1"/>
        <end position="40"/>
    </location>
</feature>